<dbReference type="AlphaFoldDB" id="A0A517ZRF8"/>
<sequence length="288" mass="31315">MAESSETETHQPASFQSLRVCSFESRKGNEMRSLIERHGGLATIAPSMQEVPLGENPEALQFAEELFAGQIDIIAFMTGVGAKALLAAIETRYPREKFLDALRQTHCIVRGPKPAAVFRSWKVPFAGQAPEPNTWRELLTVFGEDLAGIVVAVQEYGRPSTEFYAALEQRGATVRPVTVYQWALPDDTEPLLSAIRATVAGDHDVLMFTSAQQLHNTLEVAETAGLKQDWLDAAANCVIASIGPTASEHLHSVGLPVDLEPDHPKMGHLVRAAAQAAPKILESKRGND</sequence>
<proteinExistence type="predicted"/>
<keyword evidence="3" id="KW-1185">Reference proteome</keyword>
<dbReference type="SUPFAM" id="SSF69618">
    <property type="entry name" value="HemD-like"/>
    <property type="match status" value="1"/>
</dbReference>
<feature type="domain" description="Tetrapyrrole biosynthesis uroporphyrinogen III synthase" evidence="1">
    <location>
        <begin position="30"/>
        <end position="270"/>
    </location>
</feature>
<dbReference type="InterPro" id="IPR039793">
    <property type="entry name" value="UROS/Hem4"/>
</dbReference>
<dbReference type="Proteomes" id="UP000319383">
    <property type="component" value="Chromosome"/>
</dbReference>
<evidence type="ECO:0000259" key="1">
    <source>
        <dbReference type="Pfam" id="PF02602"/>
    </source>
</evidence>
<gene>
    <name evidence="2" type="ORF">Mal52_35570</name>
</gene>
<dbReference type="CDD" id="cd06578">
    <property type="entry name" value="HemD"/>
    <property type="match status" value="1"/>
</dbReference>
<evidence type="ECO:0000313" key="3">
    <source>
        <dbReference type="Proteomes" id="UP000319383"/>
    </source>
</evidence>
<dbReference type="GO" id="GO:0004852">
    <property type="term" value="F:uroporphyrinogen-III synthase activity"/>
    <property type="evidence" value="ECO:0007669"/>
    <property type="project" value="InterPro"/>
</dbReference>
<dbReference type="InterPro" id="IPR003754">
    <property type="entry name" value="4pyrrol_synth_uPrphyn_synth"/>
</dbReference>
<dbReference type="Pfam" id="PF02602">
    <property type="entry name" value="HEM4"/>
    <property type="match status" value="1"/>
</dbReference>
<dbReference type="PANTHER" id="PTHR40082:SF1">
    <property type="entry name" value="BLR5956 PROTEIN"/>
    <property type="match status" value="1"/>
</dbReference>
<name>A0A517ZRF8_9PLAN</name>
<evidence type="ECO:0000313" key="2">
    <source>
        <dbReference type="EMBL" id="QDU45069.1"/>
    </source>
</evidence>
<dbReference type="Gene3D" id="3.40.50.10090">
    <property type="match status" value="2"/>
</dbReference>
<protein>
    <submittedName>
        <fullName evidence="2">Bifunctional uroporphyrinogen-III synthetase/response regulator domain protein</fullName>
    </submittedName>
</protein>
<organism evidence="2 3">
    <name type="scientific">Symmachiella dynata</name>
    <dbReference type="NCBI Taxonomy" id="2527995"/>
    <lineage>
        <taxon>Bacteria</taxon>
        <taxon>Pseudomonadati</taxon>
        <taxon>Planctomycetota</taxon>
        <taxon>Planctomycetia</taxon>
        <taxon>Planctomycetales</taxon>
        <taxon>Planctomycetaceae</taxon>
        <taxon>Symmachiella</taxon>
    </lineage>
</organism>
<reference evidence="2 3" key="1">
    <citation type="submission" date="2019-02" db="EMBL/GenBank/DDBJ databases">
        <title>Deep-cultivation of Planctomycetes and their phenomic and genomic characterization uncovers novel biology.</title>
        <authorList>
            <person name="Wiegand S."/>
            <person name="Jogler M."/>
            <person name="Boedeker C."/>
            <person name="Pinto D."/>
            <person name="Vollmers J."/>
            <person name="Rivas-Marin E."/>
            <person name="Kohn T."/>
            <person name="Peeters S.H."/>
            <person name="Heuer A."/>
            <person name="Rast P."/>
            <person name="Oberbeckmann S."/>
            <person name="Bunk B."/>
            <person name="Jeske O."/>
            <person name="Meyerdierks A."/>
            <person name="Storesund J.E."/>
            <person name="Kallscheuer N."/>
            <person name="Luecker S."/>
            <person name="Lage O.M."/>
            <person name="Pohl T."/>
            <person name="Merkel B.J."/>
            <person name="Hornburger P."/>
            <person name="Mueller R.-W."/>
            <person name="Bruemmer F."/>
            <person name="Labrenz M."/>
            <person name="Spormann A.M."/>
            <person name="Op den Camp H."/>
            <person name="Overmann J."/>
            <person name="Amann R."/>
            <person name="Jetten M.S.M."/>
            <person name="Mascher T."/>
            <person name="Medema M.H."/>
            <person name="Devos D.P."/>
            <person name="Kaster A.-K."/>
            <person name="Ovreas L."/>
            <person name="Rohde M."/>
            <person name="Galperin M.Y."/>
            <person name="Jogler C."/>
        </authorList>
    </citation>
    <scope>NUCLEOTIDE SEQUENCE [LARGE SCALE GENOMIC DNA]</scope>
    <source>
        <strain evidence="2 3">Mal52</strain>
    </source>
</reference>
<dbReference type="PANTHER" id="PTHR40082">
    <property type="entry name" value="BLR5956 PROTEIN"/>
    <property type="match status" value="1"/>
</dbReference>
<dbReference type="GO" id="GO:0006780">
    <property type="term" value="P:uroporphyrinogen III biosynthetic process"/>
    <property type="evidence" value="ECO:0007669"/>
    <property type="project" value="InterPro"/>
</dbReference>
<dbReference type="KEGG" id="sdyn:Mal52_35570"/>
<dbReference type="RefSeq" id="WP_197534263.1">
    <property type="nucleotide sequence ID" value="NZ_CP036276.1"/>
</dbReference>
<dbReference type="InterPro" id="IPR036108">
    <property type="entry name" value="4pyrrol_syn_uPrphyn_synt_sf"/>
</dbReference>
<accession>A0A517ZRF8</accession>
<dbReference type="EMBL" id="CP036276">
    <property type="protein sequence ID" value="QDU45069.1"/>
    <property type="molecule type" value="Genomic_DNA"/>
</dbReference>